<evidence type="ECO:0000313" key="5">
    <source>
        <dbReference type="EMBL" id="MFC6008141.1"/>
    </source>
</evidence>
<keyword evidence="2" id="KW-0812">Transmembrane</keyword>
<evidence type="ECO:0000256" key="2">
    <source>
        <dbReference type="SAM" id="Phobius"/>
    </source>
</evidence>
<keyword evidence="2" id="KW-1133">Transmembrane helix</keyword>
<feature type="compositionally biased region" description="Low complexity" evidence="1">
    <location>
        <begin position="578"/>
        <end position="605"/>
    </location>
</feature>
<feature type="region of interest" description="Disordered" evidence="1">
    <location>
        <begin position="395"/>
        <end position="421"/>
    </location>
</feature>
<feature type="transmembrane region" description="Helical" evidence="2">
    <location>
        <begin position="630"/>
        <end position="654"/>
    </location>
</feature>
<gene>
    <name evidence="5" type="ORF">ACFQDO_13480</name>
</gene>
<comment type="caution">
    <text evidence="5">The sequence shown here is derived from an EMBL/GenBank/DDBJ whole genome shotgun (WGS) entry which is preliminary data.</text>
</comment>
<keyword evidence="2" id="KW-0472">Membrane</keyword>
<dbReference type="InterPro" id="IPR036465">
    <property type="entry name" value="vWFA_dom_sf"/>
</dbReference>
<sequence length="660" mass="67247">MHAGARRGASARRRALACLAVLGVALALLLAGLVSPAASSAADPDDQAGRLLLLLDVSGSMKEKDASGQPKIVGAKHALDDLIPTLPRDAAVGLRVYGATVKGGKPTPQACRDTQLAVPLGTDNRAQLRAAVDAVQPKGETPIAYSLRQAAHDLGSTGPRSIVLVSDGEESCVKDVCPAARALSAAQIDLKIDVIGLGVDSTTRKQLACIAREGRGRYYDARDAADLGVSVTTASLRALRPFRFNGSTIRGSADPARPTDVGPGLFVDSLGPRPAQRSYRLTTLPGATYHVNVTMRPDAATYGAQDAIRLRLRAPDGTVCGEQSARRVSPGRVASLLVATANAAVSADPRDAGRPCGSPKALTVTVDRDVSGAVTSGRATPYELVVLEEPPLAGNQSLPAGAADVRPAPVPAAEPTRPVVGGSSFSLAATLTAGSWTDSIRPGEVLVYRVRTQWGQRAVVSLNALAGDTGTRLQAAGVNAVPVDLRSFAPDRRDVTPAPLSARYSGSPFALTAASPTATYRNREVSPTGDSALAGYSYFVVQAGESTNEFAVPLRLDVAVTGAASAGPQYAPGSGKVAAASTPSAQPSSQPSGQPSSQPSSQPGSPGAGAGGSTSGAAATDTGASSALPWLLGGVAAVAVLALLFRVGHVGMLIGRIRHR</sequence>
<dbReference type="SMART" id="SM00327">
    <property type="entry name" value="VWA"/>
    <property type="match status" value="1"/>
</dbReference>
<proteinExistence type="predicted"/>
<feature type="domain" description="VWFA" evidence="4">
    <location>
        <begin position="50"/>
        <end position="236"/>
    </location>
</feature>
<dbReference type="SUPFAM" id="SSF53300">
    <property type="entry name" value="vWA-like"/>
    <property type="match status" value="1"/>
</dbReference>
<dbReference type="PROSITE" id="PS50234">
    <property type="entry name" value="VWFA"/>
    <property type="match status" value="1"/>
</dbReference>
<organism evidence="5 6">
    <name type="scientific">Angustibacter luteus</name>
    <dbReference type="NCBI Taxonomy" id="658456"/>
    <lineage>
        <taxon>Bacteria</taxon>
        <taxon>Bacillati</taxon>
        <taxon>Actinomycetota</taxon>
        <taxon>Actinomycetes</taxon>
        <taxon>Kineosporiales</taxon>
        <taxon>Kineosporiaceae</taxon>
    </lineage>
</organism>
<name>A0ABW1JFJ5_9ACTN</name>
<feature type="region of interest" description="Disordered" evidence="1">
    <location>
        <begin position="571"/>
        <end position="619"/>
    </location>
</feature>
<dbReference type="InterPro" id="IPR002035">
    <property type="entry name" value="VWF_A"/>
</dbReference>
<dbReference type="Pfam" id="PF13519">
    <property type="entry name" value="VWA_2"/>
    <property type="match status" value="1"/>
</dbReference>
<keyword evidence="3" id="KW-0732">Signal</keyword>
<accession>A0ABW1JFJ5</accession>
<evidence type="ECO:0000313" key="6">
    <source>
        <dbReference type="Proteomes" id="UP001596189"/>
    </source>
</evidence>
<dbReference type="EMBL" id="JBHSRD010000004">
    <property type="protein sequence ID" value="MFC6008141.1"/>
    <property type="molecule type" value="Genomic_DNA"/>
</dbReference>
<feature type="compositionally biased region" description="Low complexity" evidence="1">
    <location>
        <begin position="399"/>
        <end position="420"/>
    </location>
</feature>
<protein>
    <submittedName>
        <fullName evidence="5">VWA domain-containing protein</fullName>
    </submittedName>
</protein>
<dbReference type="Proteomes" id="UP001596189">
    <property type="component" value="Unassembled WGS sequence"/>
</dbReference>
<feature type="signal peptide" evidence="3">
    <location>
        <begin position="1"/>
        <end position="41"/>
    </location>
</feature>
<feature type="chain" id="PRO_5046439377" evidence="3">
    <location>
        <begin position="42"/>
        <end position="660"/>
    </location>
</feature>
<keyword evidence="6" id="KW-1185">Reference proteome</keyword>
<dbReference type="Gene3D" id="3.40.50.410">
    <property type="entry name" value="von Willebrand factor, type A domain"/>
    <property type="match status" value="1"/>
</dbReference>
<evidence type="ECO:0000259" key="4">
    <source>
        <dbReference type="PROSITE" id="PS50234"/>
    </source>
</evidence>
<evidence type="ECO:0000256" key="3">
    <source>
        <dbReference type="SAM" id="SignalP"/>
    </source>
</evidence>
<evidence type="ECO:0000256" key="1">
    <source>
        <dbReference type="SAM" id="MobiDB-lite"/>
    </source>
</evidence>
<dbReference type="RefSeq" id="WP_345715166.1">
    <property type="nucleotide sequence ID" value="NZ_BAABFP010000002.1"/>
</dbReference>
<reference evidence="6" key="1">
    <citation type="journal article" date="2019" name="Int. J. Syst. Evol. Microbiol.">
        <title>The Global Catalogue of Microorganisms (GCM) 10K type strain sequencing project: providing services to taxonomists for standard genome sequencing and annotation.</title>
        <authorList>
            <consortium name="The Broad Institute Genomics Platform"/>
            <consortium name="The Broad Institute Genome Sequencing Center for Infectious Disease"/>
            <person name="Wu L."/>
            <person name="Ma J."/>
        </authorList>
    </citation>
    <scope>NUCLEOTIDE SEQUENCE [LARGE SCALE GENOMIC DNA]</scope>
    <source>
        <strain evidence="6">KACC 14249</strain>
    </source>
</reference>